<evidence type="ECO:0000313" key="2">
    <source>
        <dbReference type="EMBL" id="QJD79547.1"/>
    </source>
</evidence>
<protein>
    <submittedName>
        <fullName evidence="2">Uncharacterized protein</fullName>
    </submittedName>
</protein>
<dbReference type="Proteomes" id="UP000501128">
    <property type="component" value="Chromosome"/>
</dbReference>
<evidence type="ECO:0000256" key="1">
    <source>
        <dbReference type="SAM" id="MobiDB-lite"/>
    </source>
</evidence>
<dbReference type="AlphaFoldDB" id="A0A7L5DUA3"/>
<dbReference type="InterPro" id="IPR046558">
    <property type="entry name" value="DUF6712"/>
</dbReference>
<dbReference type="Pfam" id="PF20459">
    <property type="entry name" value="DUF6712"/>
    <property type="match status" value="2"/>
</dbReference>
<sequence>MSQLFTGETDQLRQYVPVNVNFDTDGLMPVLDDTEMTVLGRFIGLDVLEQLRDYASTNDHPDLTASESRQLESALFLARGAVGRIGFAAYLPFAEMQIDNDGITVTAAQGRKAAFEYQTNNLKRTLLDAGWESLDRLLSLLASQPDLFPDWKNAPYYEEQQNAIFKTPAEFSRYYPIQDRWLTFWALRFSIRNVEEDQGADAQARIDKLSAGSVSDSMRAKLNRLMRRGIAYQAVLDALPTLSIELEGINVKVNYGSQYGNADYYQPPSQAQLNFVINNLQRQIDIAWNSFEAAISPLETLPTPDDDSSTSYGPYSTGAISFL</sequence>
<organism evidence="2 3">
    <name type="scientific">Spirosoma rhododendri</name>
    <dbReference type="NCBI Taxonomy" id="2728024"/>
    <lineage>
        <taxon>Bacteria</taxon>
        <taxon>Pseudomonadati</taxon>
        <taxon>Bacteroidota</taxon>
        <taxon>Cytophagia</taxon>
        <taxon>Cytophagales</taxon>
        <taxon>Cytophagaceae</taxon>
        <taxon>Spirosoma</taxon>
    </lineage>
</organism>
<dbReference type="RefSeq" id="WP_169551511.1">
    <property type="nucleotide sequence ID" value="NZ_CP051677.1"/>
</dbReference>
<name>A0A7L5DUA3_9BACT</name>
<accession>A0A7L5DUA3</accession>
<proteinExistence type="predicted"/>
<dbReference type="EMBL" id="CP051677">
    <property type="protein sequence ID" value="QJD79547.1"/>
    <property type="molecule type" value="Genomic_DNA"/>
</dbReference>
<keyword evidence="3" id="KW-1185">Reference proteome</keyword>
<feature type="region of interest" description="Disordered" evidence="1">
    <location>
        <begin position="300"/>
        <end position="323"/>
    </location>
</feature>
<dbReference type="KEGG" id="srho:HH216_14845"/>
<reference evidence="2 3" key="1">
    <citation type="submission" date="2020-04" db="EMBL/GenBank/DDBJ databases">
        <title>Genome sequencing of novel species.</title>
        <authorList>
            <person name="Heo J."/>
            <person name="Kim S.-J."/>
            <person name="Kim J.-S."/>
            <person name="Hong S.-B."/>
            <person name="Kwon S.-W."/>
        </authorList>
    </citation>
    <scope>NUCLEOTIDE SEQUENCE [LARGE SCALE GENOMIC DNA]</scope>
    <source>
        <strain evidence="2 3">CJU-R4</strain>
    </source>
</reference>
<evidence type="ECO:0000313" key="3">
    <source>
        <dbReference type="Proteomes" id="UP000501128"/>
    </source>
</evidence>
<gene>
    <name evidence="2" type="ORF">HH216_14845</name>
</gene>